<keyword evidence="3" id="KW-1133">Transmembrane helix</keyword>
<feature type="domain" description="Acyltransferase 3" evidence="4">
    <location>
        <begin position="6"/>
        <end position="319"/>
    </location>
</feature>
<feature type="transmembrane region" description="Helical" evidence="3">
    <location>
        <begin position="12"/>
        <end position="29"/>
    </location>
</feature>
<keyword evidence="6" id="KW-1185">Reference proteome</keyword>
<dbReference type="PANTHER" id="PTHR37312">
    <property type="entry name" value="MEMBRANE-BOUND ACYLTRANSFERASE YKRP-RELATED"/>
    <property type="match status" value="1"/>
</dbReference>
<gene>
    <name evidence="5" type="ORF">EP57_00775</name>
</gene>
<dbReference type="InterPro" id="IPR002656">
    <property type="entry name" value="Acyl_transf_3_dom"/>
</dbReference>
<evidence type="ECO:0000313" key="6">
    <source>
        <dbReference type="Proteomes" id="UP000029844"/>
    </source>
</evidence>
<feature type="transmembrane region" description="Helical" evidence="3">
    <location>
        <begin position="170"/>
        <end position="187"/>
    </location>
</feature>
<dbReference type="OrthoDB" id="6623990at2"/>
<feature type="transmembrane region" description="Helical" evidence="3">
    <location>
        <begin position="243"/>
        <end position="264"/>
    </location>
</feature>
<dbReference type="EMBL" id="JNFA01000002">
    <property type="protein sequence ID" value="KGL44522.1"/>
    <property type="molecule type" value="Genomic_DNA"/>
</dbReference>
<evidence type="ECO:0000256" key="1">
    <source>
        <dbReference type="ARBA" id="ARBA00004370"/>
    </source>
</evidence>
<evidence type="ECO:0000256" key="3">
    <source>
        <dbReference type="SAM" id="Phobius"/>
    </source>
</evidence>
<organism evidence="5 6">
    <name type="scientific">Listeria booriae</name>
    <dbReference type="NCBI Taxonomy" id="1552123"/>
    <lineage>
        <taxon>Bacteria</taxon>
        <taxon>Bacillati</taxon>
        <taxon>Bacillota</taxon>
        <taxon>Bacilli</taxon>
        <taxon>Bacillales</taxon>
        <taxon>Listeriaceae</taxon>
        <taxon>Listeria</taxon>
    </lineage>
</organism>
<feature type="transmembrane region" description="Helical" evidence="3">
    <location>
        <begin position="73"/>
        <end position="94"/>
    </location>
</feature>
<accession>A0A099WHV3</accession>
<evidence type="ECO:0000259" key="4">
    <source>
        <dbReference type="Pfam" id="PF01757"/>
    </source>
</evidence>
<dbReference type="GeneID" id="58715981"/>
<dbReference type="RefSeq" id="WP_052167457.1">
    <property type="nucleotide sequence ID" value="NZ_CBCSHQ010000008.1"/>
</dbReference>
<feature type="transmembrane region" description="Helical" evidence="3">
    <location>
        <begin position="146"/>
        <end position="164"/>
    </location>
</feature>
<dbReference type="InterPro" id="IPR052734">
    <property type="entry name" value="Nod_factor_acetyltransferase"/>
</dbReference>
<comment type="subcellular location">
    <subcellularLocation>
        <location evidence="1">Membrane</location>
    </subcellularLocation>
</comment>
<dbReference type="PANTHER" id="PTHR37312:SF1">
    <property type="entry name" value="MEMBRANE-BOUND ACYLTRANSFERASE YKRP-RELATED"/>
    <property type="match status" value="1"/>
</dbReference>
<proteinExistence type="inferred from homology"/>
<feature type="transmembrane region" description="Helical" evidence="3">
    <location>
        <begin position="304"/>
        <end position="324"/>
    </location>
</feature>
<reference evidence="5 6" key="1">
    <citation type="submission" date="2014-05" db="EMBL/GenBank/DDBJ databases">
        <title>Novel Listeriaceae from food processing environments.</title>
        <authorList>
            <person name="den Bakker H.C."/>
        </authorList>
    </citation>
    <scope>NUCLEOTIDE SEQUENCE [LARGE SCALE GENOMIC DNA]</scope>
    <source>
        <strain evidence="5 6">FSL A5-0281</strain>
    </source>
</reference>
<name>A0A099WHV3_9LIST</name>
<feature type="transmembrane region" description="Helical" evidence="3">
    <location>
        <begin position="41"/>
        <end position="61"/>
    </location>
</feature>
<protein>
    <recommendedName>
        <fullName evidence="4">Acyltransferase 3 domain-containing protein</fullName>
    </recommendedName>
</protein>
<comment type="similarity">
    <text evidence="2">Belongs to the acyltransferase 3 family.</text>
</comment>
<keyword evidence="3" id="KW-0812">Transmembrane</keyword>
<feature type="transmembrane region" description="Helical" evidence="3">
    <location>
        <begin position="203"/>
        <end position="223"/>
    </location>
</feature>
<keyword evidence="3" id="KW-0472">Membrane</keyword>
<comment type="caution">
    <text evidence="5">The sequence shown here is derived from an EMBL/GenBank/DDBJ whole genome shotgun (WGS) entry which is preliminary data.</text>
</comment>
<evidence type="ECO:0000256" key="2">
    <source>
        <dbReference type="ARBA" id="ARBA00007400"/>
    </source>
</evidence>
<dbReference type="eggNOG" id="COG3594">
    <property type="taxonomic scope" value="Bacteria"/>
</dbReference>
<dbReference type="STRING" id="1552123.EP57_00775"/>
<sequence length="339" mass="39469">MNRRLIWIDNLKAYGVILVIIGHSIVQPITYEYSALLMKLIYSFHMPLFFFISGFLFSSKARGNYFSRKWKSLLLPYFIFQIISVLFINAFYYVTTGQLERDPISAILSIFYLNGNVGWNAPLWFLIVLAIMDILFYFFNKLKKHGWLQFFLVVVSCIIGWQLSQTGIKYPLGLQIVFSCFIFYYLGNLTKKYRIMKRLSRHLGVYFSIVIASGAFLVASMLWLNGTRFVSLYDNYFGTSYALFLVTALCGILFSFLIFQMIYGLNILTVLGRQSILLLGTQYFLLLTFDKIGHILGIYSGTAFYLYVKVSLVLLTYLIALYAWQKRKSVLLQPRLYFK</sequence>
<dbReference type="AlphaFoldDB" id="A0A099WHV3"/>
<dbReference type="Proteomes" id="UP000029844">
    <property type="component" value="Unassembled WGS sequence"/>
</dbReference>
<dbReference type="GO" id="GO:0016747">
    <property type="term" value="F:acyltransferase activity, transferring groups other than amino-acyl groups"/>
    <property type="evidence" value="ECO:0007669"/>
    <property type="project" value="InterPro"/>
</dbReference>
<feature type="transmembrane region" description="Helical" evidence="3">
    <location>
        <begin position="121"/>
        <end position="139"/>
    </location>
</feature>
<evidence type="ECO:0000313" key="5">
    <source>
        <dbReference type="EMBL" id="KGL44522.1"/>
    </source>
</evidence>
<dbReference type="Pfam" id="PF01757">
    <property type="entry name" value="Acyl_transf_3"/>
    <property type="match status" value="1"/>
</dbReference>